<evidence type="ECO:0000313" key="1">
    <source>
        <dbReference type="EMBL" id="CDM67875.1"/>
    </source>
</evidence>
<accession>W6SDZ7</accession>
<dbReference type="HOGENOM" id="CLU_1812386_0_0_9"/>
<gene>
    <name evidence="1" type="ORF">CM240_0710</name>
</gene>
<reference evidence="1 2" key="1">
    <citation type="submission" date="2013-11" db="EMBL/GenBank/DDBJ databases">
        <title>Complete genome sequence of Clostridum sp. M2/40.</title>
        <authorList>
            <person name="Wibberg D."/>
            <person name="Puehler A."/>
            <person name="Schlueter A."/>
        </authorList>
    </citation>
    <scope>NUCLEOTIDE SEQUENCE [LARGE SCALE GENOMIC DNA]</scope>
    <source>
        <strain evidence="2">M2/40</strain>
    </source>
</reference>
<evidence type="ECO:0008006" key="3">
    <source>
        <dbReference type="Google" id="ProtNLM"/>
    </source>
</evidence>
<dbReference type="AlphaFoldDB" id="W6SDZ7"/>
<organism evidence="1 2">
    <name type="scientific">Clostridium bornimense</name>
    <dbReference type="NCBI Taxonomy" id="1216932"/>
    <lineage>
        <taxon>Bacteria</taxon>
        <taxon>Bacillati</taxon>
        <taxon>Bacillota</taxon>
        <taxon>Clostridia</taxon>
        <taxon>Eubacteriales</taxon>
        <taxon>Clostridiaceae</taxon>
        <taxon>Clostridium</taxon>
    </lineage>
</organism>
<evidence type="ECO:0000313" key="2">
    <source>
        <dbReference type="Proteomes" id="UP000019426"/>
    </source>
</evidence>
<keyword evidence="2" id="KW-1185">Reference proteome</keyword>
<sequence length="141" mass="17197">MKYYFEEKLMVFKLEGKVHKKILLYNANFHSHIKVKHPEMTLKKIEGILKDPDYVFRMSNNNPECYYEKIIGDHNYRVVVSRRKKHVKEVVTAYKVSNEEEFTIKHTHCIYDRNNKLHYTKINETLENDKDYFYELFNVVK</sequence>
<dbReference type="EMBL" id="HG917868">
    <property type="protein sequence ID" value="CDM67875.1"/>
    <property type="molecule type" value="Genomic_DNA"/>
</dbReference>
<protein>
    <recommendedName>
        <fullName evidence="3">Phage-Barnase-EndoU-ColicinE5/D-RelE like nuclease 3 domain-containing protein</fullName>
    </recommendedName>
</protein>
<dbReference type="OrthoDB" id="1911388at2"/>
<dbReference type="STRING" id="1216932.CM240_0710"/>
<dbReference type="KEGG" id="clt:CM240_0710"/>
<dbReference type="Proteomes" id="UP000019426">
    <property type="component" value="Chromosome M2/40_rep1"/>
</dbReference>
<dbReference type="eggNOG" id="ENOG5033YWP">
    <property type="taxonomic scope" value="Bacteria"/>
</dbReference>
<name>W6SDZ7_9CLOT</name>
<proteinExistence type="predicted"/>
<dbReference type="PATRIC" id="fig|1216932.3.peg.696"/>
<dbReference type="RefSeq" id="WP_051483661.1">
    <property type="nucleotide sequence ID" value="NZ_HG917868.1"/>
</dbReference>